<proteinExistence type="inferred from homology"/>
<evidence type="ECO:0000256" key="7">
    <source>
        <dbReference type="ARBA" id="ARBA00022833"/>
    </source>
</evidence>
<dbReference type="AlphaFoldDB" id="A0A174B3Q7"/>
<dbReference type="CDD" id="cd16833">
    <property type="entry name" value="YfiH"/>
    <property type="match status" value="1"/>
</dbReference>
<dbReference type="PANTHER" id="PTHR30616">
    <property type="entry name" value="UNCHARACTERIZED PROTEIN YFIH"/>
    <property type="match status" value="1"/>
</dbReference>
<comment type="catalytic activity">
    <reaction evidence="8">
        <text>adenosine + H2O + H(+) = inosine + NH4(+)</text>
        <dbReference type="Rhea" id="RHEA:24408"/>
        <dbReference type="ChEBI" id="CHEBI:15377"/>
        <dbReference type="ChEBI" id="CHEBI:15378"/>
        <dbReference type="ChEBI" id="CHEBI:16335"/>
        <dbReference type="ChEBI" id="CHEBI:17596"/>
        <dbReference type="ChEBI" id="CHEBI:28938"/>
        <dbReference type="EC" id="3.5.4.4"/>
    </reaction>
    <physiologicalReaction direction="left-to-right" evidence="8">
        <dbReference type="Rhea" id="RHEA:24409"/>
    </physiologicalReaction>
</comment>
<dbReference type="GO" id="GO:0016787">
    <property type="term" value="F:hydrolase activity"/>
    <property type="evidence" value="ECO:0007669"/>
    <property type="project" value="UniProtKB-KW"/>
</dbReference>
<accession>A0A174B3Q7</accession>
<dbReference type="RefSeq" id="WP_055286078.1">
    <property type="nucleotide sequence ID" value="NZ_CYYP01000006.1"/>
</dbReference>
<keyword evidence="6" id="KW-0378">Hydrolase</keyword>
<keyword evidence="7" id="KW-0862">Zinc</keyword>
<dbReference type="Proteomes" id="UP000095468">
    <property type="component" value="Unassembled WGS sequence"/>
</dbReference>
<dbReference type="InterPro" id="IPR011324">
    <property type="entry name" value="Cytotoxic_necrot_fac-like_cat"/>
</dbReference>
<comment type="similarity">
    <text evidence="3">Belongs to the purine nucleoside phosphorylase YfiH/LACC1 family.</text>
</comment>
<evidence type="ECO:0000256" key="10">
    <source>
        <dbReference type="ARBA" id="ARBA00049893"/>
    </source>
</evidence>
<evidence type="ECO:0000256" key="5">
    <source>
        <dbReference type="ARBA" id="ARBA00022723"/>
    </source>
</evidence>
<evidence type="ECO:0000256" key="6">
    <source>
        <dbReference type="ARBA" id="ARBA00022801"/>
    </source>
</evidence>
<evidence type="ECO:0000256" key="2">
    <source>
        <dbReference type="ARBA" id="ARBA00003215"/>
    </source>
</evidence>
<keyword evidence="4" id="KW-0808">Transferase</keyword>
<organism evidence="11 12">
    <name type="scientific">Collinsella aerofaciens</name>
    <dbReference type="NCBI Taxonomy" id="74426"/>
    <lineage>
        <taxon>Bacteria</taxon>
        <taxon>Bacillati</taxon>
        <taxon>Actinomycetota</taxon>
        <taxon>Coriobacteriia</taxon>
        <taxon>Coriobacteriales</taxon>
        <taxon>Coriobacteriaceae</taxon>
        <taxon>Collinsella</taxon>
    </lineage>
</organism>
<dbReference type="SUPFAM" id="SSF64438">
    <property type="entry name" value="CNF1/YfiH-like putative cysteine hydrolases"/>
    <property type="match status" value="1"/>
</dbReference>
<comment type="function">
    <text evidence="2">Purine nucleoside enzyme that catalyzes the phosphorolysis of adenosine and inosine nucleosides, yielding D-ribose 1-phosphate and the respective free bases, adenine and hypoxanthine. Also catalyzes the phosphorolysis of S-methyl-5'-thioadenosine into adenine and S-methyl-5-thio-alpha-D-ribose 1-phosphate. Also has adenosine deaminase activity.</text>
</comment>
<sequence>MAARADKVSRVDHDGVTLVEGATSDVRFAFTERAGGVSEDAYSSLNLGSHVGDDPFAVQENRRRALEAMGAAECEHNLLVPNQVHGDHIVAVTSNGADDLEDVREQIAEGCDAIVCTAHNVPVLLCFADCVPVVLVAPGGFAVVHSGWKGTIARISAKACQALCDAAGCDASDVSAYIGPHILGDEYEVSQELMDRFAAEFSCIDANTSRMLDLSAAIREALVDVGVDADNIVDTQLSTVRQNDRFYSYRNEDGTCGRHAAIGMML</sequence>
<dbReference type="InterPro" id="IPR038371">
    <property type="entry name" value="Cu_polyphenol_OxRdtase_sf"/>
</dbReference>
<evidence type="ECO:0000256" key="9">
    <source>
        <dbReference type="ARBA" id="ARBA00048968"/>
    </source>
</evidence>
<dbReference type="EMBL" id="CYYP01000006">
    <property type="protein sequence ID" value="CUN94275.1"/>
    <property type="molecule type" value="Genomic_DNA"/>
</dbReference>
<dbReference type="GO" id="GO:0017061">
    <property type="term" value="F:S-methyl-5-thioadenosine phosphorylase activity"/>
    <property type="evidence" value="ECO:0007669"/>
    <property type="project" value="UniProtKB-EC"/>
</dbReference>
<evidence type="ECO:0000256" key="4">
    <source>
        <dbReference type="ARBA" id="ARBA00022679"/>
    </source>
</evidence>
<evidence type="ECO:0000313" key="11">
    <source>
        <dbReference type="EMBL" id="CUN94275.1"/>
    </source>
</evidence>
<dbReference type="GO" id="GO:0005507">
    <property type="term" value="F:copper ion binding"/>
    <property type="evidence" value="ECO:0007669"/>
    <property type="project" value="TreeGrafter"/>
</dbReference>
<evidence type="ECO:0000256" key="3">
    <source>
        <dbReference type="ARBA" id="ARBA00007353"/>
    </source>
</evidence>
<comment type="catalytic activity">
    <reaction evidence="1">
        <text>inosine + phosphate = alpha-D-ribose 1-phosphate + hypoxanthine</text>
        <dbReference type="Rhea" id="RHEA:27646"/>
        <dbReference type="ChEBI" id="CHEBI:17368"/>
        <dbReference type="ChEBI" id="CHEBI:17596"/>
        <dbReference type="ChEBI" id="CHEBI:43474"/>
        <dbReference type="ChEBI" id="CHEBI:57720"/>
        <dbReference type="EC" id="2.4.2.1"/>
    </reaction>
    <physiologicalReaction direction="left-to-right" evidence="1">
        <dbReference type="Rhea" id="RHEA:27647"/>
    </physiologicalReaction>
</comment>
<keyword evidence="5" id="KW-0479">Metal-binding</keyword>
<evidence type="ECO:0000256" key="1">
    <source>
        <dbReference type="ARBA" id="ARBA00000553"/>
    </source>
</evidence>
<reference evidence="11 12" key="1">
    <citation type="submission" date="2015-09" db="EMBL/GenBank/DDBJ databases">
        <authorList>
            <consortium name="Pathogen Informatics"/>
        </authorList>
    </citation>
    <scope>NUCLEOTIDE SEQUENCE [LARGE SCALE GENOMIC DNA]</scope>
    <source>
        <strain evidence="11 12">2789STDY5608823</strain>
    </source>
</reference>
<gene>
    <name evidence="11" type="ORF">ERS852381_00856</name>
</gene>
<dbReference type="InterPro" id="IPR003730">
    <property type="entry name" value="Cu_polyphenol_OxRdtase"/>
</dbReference>
<dbReference type="PANTHER" id="PTHR30616:SF2">
    <property type="entry name" value="PURINE NUCLEOSIDE PHOSPHORYLASE LACC1"/>
    <property type="match status" value="1"/>
</dbReference>
<evidence type="ECO:0000256" key="8">
    <source>
        <dbReference type="ARBA" id="ARBA00047989"/>
    </source>
</evidence>
<protein>
    <submittedName>
        <fullName evidence="11">Laccase domain protein SAV1187</fullName>
    </submittedName>
</protein>
<evidence type="ECO:0000313" key="12">
    <source>
        <dbReference type="Proteomes" id="UP000095468"/>
    </source>
</evidence>
<dbReference type="Gene3D" id="3.60.140.10">
    <property type="entry name" value="CNF1/YfiH-like putative cysteine hydrolases"/>
    <property type="match status" value="1"/>
</dbReference>
<comment type="catalytic activity">
    <reaction evidence="9">
        <text>adenosine + phosphate = alpha-D-ribose 1-phosphate + adenine</text>
        <dbReference type="Rhea" id="RHEA:27642"/>
        <dbReference type="ChEBI" id="CHEBI:16335"/>
        <dbReference type="ChEBI" id="CHEBI:16708"/>
        <dbReference type="ChEBI" id="CHEBI:43474"/>
        <dbReference type="ChEBI" id="CHEBI:57720"/>
        <dbReference type="EC" id="2.4.2.1"/>
    </reaction>
    <physiologicalReaction direction="left-to-right" evidence="9">
        <dbReference type="Rhea" id="RHEA:27643"/>
    </physiologicalReaction>
</comment>
<name>A0A174B3Q7_9ACTN</name>
<dbReference type="Pfam" id="PF02578">
    <property type="entry name" value="Cu-oxidase_4"/>
    <property type="match status" value="1"/>
</dbReference>
<comment type="catalytic activity">
    <reaction evidence="10">
        <text>S-methyl-5'-thioadenosine + phosphate = 5-(methylsulfanyl)-alpha-D-ribose 1-phosphate + adenine</text>
        <dbReference type="Rhea" id="RHEA:11852"/>
        <dbReference type="ChEBI" id="CHEBI:16708"/>
        <dbReference type="ChEBI" id="CHEBI:17509"/>
        <dbReference type="ChEBI" id="CHEBI:43474"/>
        <dbReference type="ChEBI" id="CHEBI:58533"/>
        <dbReference type="EC" id="2.4.2.28"/>
    </reaction>
    <physiologicalReaction direction="left-to-right" evidence="10">
        <dbReference type="Rhea" id="RHEA:11853"/>
    </physiologicalReaction>
</comment>